<feature type="repeat" description="PPR" evidence="3">
    <location>
        <begin position="252"/>
        <end position="286"/>
    </location>
</feature>
<dbReference type="PANTHER" id="PTHR47447:SF28">
    <property type="entry name" value="PENTACOTRIPEPTIDE-REPEAT REGION OF PRORP DOMAIN-CONTAINING PROTEIN"/>
    <property type="match status" value="1"/>
</dbReference>
<dbReference type="EMBL" id="JAAARO010000006">
    <property type="protein sequence ID" value="KAF5746001.1"/>
    <property type="molecule type" value="Genomic_DNA"/>
</dbReference>
<comment type="similarity">
    <text evidence="1">Belongs to the PPR family. P subfamily.</text>
</comment>
<reference evidence="4 5" key="1">
    <citation type="journal article" date="2020" name="Nat. Commun.">
        <title>Genome of Tripterygium wilfordii and identification of cytochrome P450 involved in triptolide biosynthesis.</title>
        <authorList>
            <person name="Tu L."/>
            <person name="Su P."/>
            <person name="Zhang Z."/>
            <person name="Gao L."/>
            <person name="Wang J."/>
            <person name="Hu T."/>
            <person name="Zhou J."/>
            <person name="Zhang Y."/>
            <person name="Zhao Y."/>
            <person name="Liu Y."/>
            <person name="Song Y."/>
            <person name="Tong Y."/>
            <person name="Lu Y."/>
            <person name="Yang J."/>
            <person name="Xu C."/>
            <person name="Jia M."/>
            <person name="Peters R.J."/>
            <person name="Huang L."/>
            <person name="Gao W."/>
        </authorList>
    </citation>
    <scope>NUCLEOTIDE SEQUENCE [LARGE SCALE GENOMIC DNA]</scope>
    <source>
        <strain evidence="5">cv. XIE 37</strain>
        <tissue evidence="4">Leaf</tissue>
    </source>
</reference>
<evidence type="ECO:0000256" key="3">
    <source>
        <dbReference type="PROSITE-ProRule" id="PRU00708"/>
    </source>
</evidence>
<dbReference type="Proteomes" id="UP000593562">
    <property type="component" value="Unassembled WGS sequence"/>
</dbReference>
<evidence type="ECO:0000313" key="4">
    <source>
        <dbReference type="EMBL" id="KAF5746001.1"/>
    </source>
</evidence>
<comment type="caution">
    <text evidence="4">The sequence shown here is derived from an EMBL/GenBank/DDBJ whole genome shotgun (WGS) entry which is preliminary data.</text>
</comment>
<protein>
    <recommendedName>
        <fullName evidence="6">Pentatricopeptide repeat-containing protein</fullName>
    </recommendedName>
</protein>
<name>A0A7J7DI24_TRIWF</name>
<dbReference type="Gene3D" id="1.25.40.10">
    <property type="entry name" value="Tetratricopeptide repeat domain"/>
    <property type="match status" value="2"/>
</dbReference>
<sequence length="406" mass="45470">MMVAASRCFKGIRHCKAHINAYAAVQNSLAFNSSSVRSFGGRVGGRRSGGYLYTNSFKSITVGVPWISPFFAITHANHVNYRPFSIQASSDEVVDEFLNQIRAAVEKSHKSSGEICTSCIEKLCREGNLSTAVRLLQSLRDSEIRLDSNVYKLLLAAASDSNDIDTLSQVFKDLFVSCKSLPSTSYFHVAKAFANTDDSVQLLGFVKEISELTFPSGLMAVNRIIYAFGETGQIDKAILIYNHMNDLKCKPDLITYNNILDILGRARRIDEMLHEFVSMKEADIVPDFISYNTLINNLRKVGRLDLCLVYFREMVESGINPDLLTYTALIDVCGRLGNTEESLRLFSEMKVRRIRPSIYIYRLLISNLKKIGKAELATTLMEEMNDSLSDLAGPGDFKRKGDRKGR</sequence>
<proteinExistence type="inferred from homology"/>
<dbReference type="NCBIfam" id="TIGR00756">
    <property type="entry name" value="PPR"/>
    <property type="match status" value="4"/>
</dbReference>
<gene>
    <name evidence="4" type="ORF">HS088_TW06G00166</name>
</gene>
<dbReference type="InParanoid" id="A0A7J7DI24"/>
<evidence type="ECO:0000256" key="2">
    <source>
        <dbReference type="ARBA" id="ARBA00022737"/>
    </source>
</evidence>
<dbReference type="Pfam" id="PF13041">
    <property type="entry name" value="PPR_2"/>
    <property type="match status" value="2"/>
</dbReference>
<feature type="repeat" description="PPR" evidence="3">
    <location>
        <begin position="322"/>
        <end position="356"/>
    </location>
</feature>
<keyword evidence="2" id="KW-0677">Repeat</keyword>
<evidence type="ECO:0000313" key="5">
    <source>
        <dbReference type="Proteomes" id="UP000593562"/>
    </source>
</evidence>
<evidence type="ECO:0008006" key="6">
    <source>
        <dbReference type="Google" id="ProtNLM"/>
    </source>
</evidence>
<accession>A0A7J7DI24</accession>
<keyword evidence="5" id="KW-1185">Reference proteome</keyword>
<dbReference type="PROSITE" id="PS51375">
    <property type="entry name" value="PPR"/>
    <property type="match status" value="3"/>
</dbReference>
<evidence type="ECO:0000256" key="1">
    <source>
        <dbReference type="ARBA" id="ARBA00007626"/>
    </source>
</evidence>
<dbReference type="Pfam" id="PF01535">
    <property type="entry name" value="PPR"/>
    <property type="match status" value="1"/>
</dbReference>
<feature type="repeat" description="PPR" evidence="3">
    <location>
        <begin position="287"/>
        <end position="321"/>
    </location>
</feature>
<dbReference type="PANTHER" id="PTHR47447">
    <property type="entry name" value="OS03G0856100 PROTEIN"/>
    <property type="match status" value="1"/>
</dbReference>
<dbReference type="InterPro" id="IPR011990">
    <property type="entry name" value="TPR-like_helical_dom_sf"/>
</dbReference>
<dbReference type="InterPro" id="IPR002885">
    <property type="entry name" value="PPR_rpt"/>
</dbReference>
<dbReference type="OrthoDB" id="185373at2759"/>
<dbReference type="AlphaFoldDB" id="A0A7J7DI24"/>
<organism evidence="4 5">
    <name type="scientific">Tripterygium wilfordii</name>
    <name type="common">Thunder God vine</name>
    <dbReference type="NCBI Taxonomy" id="458696"/>
    <lineage>
        <taxon>Eukaryota</taxon>
        <taxon>Viridiplantae</taxon>
        <taxon>Streptophyta</taxon>
        <taxon>Embryophyta</taxon>
        <taxon>Tracheophyta</taxon>
        <taxon>Spermatophyta</taxon>
        <taxon>Magnoliopsida</taxon>
        <taxon>eudicotyledons</taxon>
        <taxon>Gunneridae</taxon>
        <taxon>Pentapetalae</taxon>
        <taxon>rosids</taxon>
        <taxon>fabids</taxon>
        <taxon>Celastrales</taxon>
        <taxon>Celastraceae</taxon>
        <taxon>Tripterygium</taxon>
    </lineage>
</organism>